<dbReference type="InterPro" id="IPR036097">
    <property type="entry name" value="HisK_dim/P_sf"/>
</dbReference>
<dbReference type="InterPro" id="IPR005467">
    <property type="entry name" value="His_kinase_dom"/>
</dbReference>
<evidence type="ECO:0000256" key="6">
    <source>
        <dbReference type="ARBA" id="ARBA00022679"/>
    </source>
</evidence>
<evidence type="ECO:0000256" key="10">
    <source>
        <dbReference type="ARBA" id="ARBA00022840"/>
    </source>
</evidence>
<dbReference type="SMART" id="SM00388">
    <property type="entry name" value="HisKA"/>
    <property type="match status" value="1"/>
</dbReference>
<reference evidence="17" key="2">
    <citation type="submission" date="2021-09" db="EMBL/GenBank/DDBJ databases">
        <authorList>
            <person name="Gilroy R."/>
        </authorList>
    </citation>
    <scope>NUCLEOTIDE SEQUENCE</scope>
    <source>
        <strain evidence="17">1277</strain>
    </source>
</reference>
<comment type="subcellular location">
    <subcellularLocation>
        <location evidence="2">Cell membrane</location>
        <topology evidence="2">Multi-pass membrane protein</topology>
    </subcellularLocation>
</comment>
<dbReference type="EC" id="2.7.13.3" evidence="3"/>
<protein>
    <recommendedName>
        <fullName evidence="3">histidine kinase</fullName>
        <ecNumber evidence="3">2.7.13.3</ecNumber>
    </recommendedName>
</protein>
<dbReference type="InterPro" id="IPR003594">
    <property type="entry name" value="HATPase_dom"/>
</dbReference>
<evidence type="ECO:0000256" key="4">
    <source>
        <dbReference type="ARBA" id="ARBA00022475"/>
    </source>
</evidence>
<evidence type="ECO:0000256" key="9">
    <source>
        <dbReference type="ARBA" id="ARBA00022777"/>
    </source>
</evidence>
<reference evidence="17" key="1">
    <citation type="journal article" date="2021" name="PeerJ">
        <title>Extensive microbial diversity within the chicken gut microbiome revealed by metagenomics and culture.</title>
        <authorList>
            <person name="Gilroy R."/>
            <person name="Ravi A."/>
            <person name="Getino M."/>
            <person name="Pursley I."/>
            <person name="Horton D.L."/>
            <person name="Alikhan N.F."/>
            <person name="Baker D."/>
            <person name="Gharbi K."/>
            <person name="Hall N."/>
            <person name="Watson M."/>
            <person name="Adriaenssens E.M."/>
            <person name="Foster-Nyarko E."/>
            <person name="Jarju S."/>
            <person name="Secka A."/>
            <person name="Antonio M."/>
            <person name="Oren A."/>
            <person name="Chaudhuri R.R."/>
            <person name="La Ragione R."/>
            <person name="Hildebrand F."/>
            <person name="Pallen M.J."/>
        </authorList>
    </citation>
    <scope>NUCLEOTIDE SEQUENCE</scope>
    <source>
        <strain evidence="17">1277</strain>
    </source>
</reference>
<dbReference type="InterPro" id="IPR003660">
    <property type="entry name" value="HAMP_dom"/>
</dbReference>
<dbReference type="FunFam" id="3.30.565.10:FF:000006">
    <property type="entry name" value="Sensor histidine kinase WalK"/>
    <property type="match status" value="1"/>
</dbReference>
<feature type="transmembrane region" description="Helical" evidence="14">
    <location>
        <begin position="12"/>
        <end position="34"/>
    </location>
</feature>
<dbReference type="PROSITE" id="PS50109">
    <property type="entry name" value="HIS_KIN"/>
    <property type="match status" value="1"/>
</dbReference>
<evidence type="ECO:0000256" key="3">
    <source>
        <dbReference type="ARBA" id="ARBA00012438"/>
    </source>
</evidence>
<accession>A0A921MZ55</accession>
<evidence type="ECO:0000256" key="1">
    <source>
        <dbReference type="ARBA" id="ARBA00000085"/>
    </source>
</evidence>
<dbReference type="Gene3D" id="3.30.565.10">
    <property type="entry name" value="Histidine kinase-like ATPase, C-terminal domain"/>
    <property type="match status" value="1"/>
</dbReference>
<keyword evidence="5" id="KW-0597">Phosphoprotein</keyword>
<dbReference type="Proteomes" id="UP000776700">
    <property type="component" value="Unassembled WGS sequence"/>
</dbReference>
<evidence type="ECO:0000256" key="12">
    <source>
        <dbReference type="ARBA" id="ARBA00023012"/>
    </source>
</evidence>
<evidence type="ECO:0000313" key="17">
    <source>
        <dbReference type="EMBL" id="HJG95957.1"/>
    </source>
</evidence>
<dbReference type="GO" id="GO:0005886">
    <property type="term" value="C:plasma membrane"/>
    <property type="evidence" value="ECO:0007669"/>
    <property type="project" value="UniProtKB-SubCell"/>
</dbReference>
<evidence type="ECO:0000256" key="8">
    <source>
        <dbReference type="ARBA" id="ARBA00022741"/>
    </source>
</evidence>
<gene>
    <name evidence="17" type="ORF">K8V90_02500</name>
</gene>
<evidence type="ECO:0000313" key="18">
    <source>
        <dbReference type="Proteomes" id="UP000776700"/>
    </source>
</evidence>
<dbReference type="GO" id="GO:0000155">
    <property type="term" value="F:phosphorelay sensor kinase activity"/>
    <property type="evidence" value="ECO:0007669"/>
    <property type="project" value="InterPro"/>
</dbReference>
<keyword evidence="8" id="KW-0547">Nucleotide-binding</keyword>
<keyword evidence="11 14" id="KW-1133">Transmembrane helix</keyword>
<comment type="caution">
    <text evidence="17">The sequence shown here is derived from an EMBL/GenBank/DDBJ whole genome shotgun (WGS) entry which is preliminary data.</text>
</comment>
<evidence type="ECO:0000256" key="5">
    <source>
        <dbReference type="ARBA" id="ARBA00022553"/>
    </source>
</evidence>
<dbReference type="Pfam" id="PF02518">
    <property type="entry name" value="HATPase_c"/>
    <property type="match status" value="1"/>
</dbReference>
<proteinExistence type="predicted"/>
<dbReference type="SMART" id="SM00387">
    <property type="entry name" value="HATPase_c"/>
    <property type="match status" value="1"/>
</dbReference>
<dbReference type="GO" id="GO:0005524">
    <property type="term" value="F:ATP binding"/>
    <property type="evidence" value="ECO:0007669"/>
    <property type="project" value="UniProtKB-KW"/>
</dbReference>
<sequence length="481" mass="54306">MLHFEGLRKKVIKNYFIIIIITVTLFEGLFIFYVQNYYYDSVRQSLKSQVEYTNSVYNNSINNIENTTFDEKISNILEKQRVVGGLKYAIQVINKDKYIIIDQYGIKKHEKIEAEDVDKALKSIKDVKDLSPITHKIKSTNEHVMSISVPIKINNVIEGAIRYSVSLNEIDATIFKLALGLIIAGIFILIIAISLSLRFAETIIQPLIELKEFANELAHGNFSIKLKDTSISDDEIGDLAKTFVYMASEIDKSEKLKEEFISSISHELRTPLTSIKGWSETLGYEGITRDELDLGLGIIQDETERLIKLVEELLDFSRLASDRIKLKIDTVNIKSLAIGVMNQLKVKSSEKDIRLNVAFENENIDLIQGDKDRLRQVLINLIQNSIKFTDEGGFINIIVSQDEEYTIIKVVDNGAGIEKENLEKVLDKFFQEDYNESGSGLGLAISNEIVKLHGGKMTLNSKKGVGTSITVKIKNTLVKAI</sequence>
<dbReference type="Pfam" id="PF00672">
    <property type="entry name" value="HAMP"/>
    <property type="match status" value="1"/>
</dbReference>
<dbReference type="SUPFAM" id="SSF55874">
    <property type="entry name" value="ATPase domain of HSP90 chaperone/DNA topoisomerase II/histidine kinase"/>
    <property type="match status" value="1"/>
</dbReference>
<keyword evidence="4" id="KW-1003">Cell membrane</keyword>
<dbReference type="InterPro" id="IPR050398">
    <property type="entry name" value="HssS/ArlS-like"/>
</dbReference>
<dbReference type="InterPro" id="IPR004358">
    <property type="entry name" value="Sig_transdc_His_kin-like_C"/>
</dbReference>
<dbReference type="PRINTS" id="PR00344">
    <property type="entry name" value="BCTRLSENSOR"/>
</dbReference>
<dbReference type="Gene3D" id="1.10.287.130">
    <property type="match status" value="1"/>
</dbReference>
<feature type="transmembrane region" description="Helical" evidence="14">
    <location>
        <begin position="174"/>
        <end position="197"/>
    </location>
</feature>
<evidence type="ECO:0000259" key="16">
    <source>
        <dbReference type="PROSITE" id="PS50885"/>
    </source>
</evidence>
<dbReference type="InterPro" id="IPR003661">
    <property type="entry name" value="HisK_dim/P_dom"/>
</dbReference>
<keyword evidence="7 14" id="KW-0812">Transmembrane</keyword>
<organism evidence="17 18">
    <name type="scientific">Romboutsia timonensis</name>
    <dbReference type="NCBI Taxonomy" id="1776391"/>
    <lineage>
        <taxon>Bacteria</taxon>
        <taxon>Bacillati</taxon>
        <taxon>Bacillota</taxon>
        <taxon>Clostridia</taxon>
        <taxon>Peptostreptococcales</taxon>
        <taxon>Peptostreptococcaceae</taxon>
        <taxon>Romboutsia</taxon>
    </lineage>
</organism>
<dbReference type="SUPFAM" id="SSF158472">
    <property type="entry name" value="HAMP domain-like"/>
    <property type="match status" value="1"/>
</dbReference>
<dbReference type="AlphaFoldDB" id="A0A921MZ55"/>
<dbReference type="SMART" id="SM00304">
    <property type="entry name" value="HAMP"/>
    <property type="match status" value="1"/>
</dbReference>
<dbReference type="EMBL" id="DYUB01000083">
    <property type="protein sequence ID" value="HJG95957.1"/>
    <property type="molecule type" value="Genomic_DNA"/>
</dbReference>
<evidence type="ECO:0000259" key="15">
    <source>
        <dbReference type="PROSITE" id="PS50109"/>
    </source>
</evidence>
<dbReference type="CDD" id="cd06225">
    <property type="entry name" value="HAMP"/>
    <property type="match status" value="1"/>
</dbReference>
<feature type="domain" description="Histidine kinase" evidence="15">
    <location>
        <begin position="263"/>
        <end position="477"/>
    </location>
</feature>
<comment type="catalytic activity">
    <reaction evidence="1">
        <text>ATP + protein L-histidine = ADP + protein N-phospho-L-histidine.</text>
        <dbReference type="EC" id="2.7.13.3"/>
    </reaction>
</comment>
<dbReference type="PANTHER" id="PTHR45528:SF1">
    <property type="entry name" value="SENSOR HISTIDINE KINASE CPXA"/>
    <property type="match status" value="1"/>
</dbReference>
<dbReference type="CDD" id="cd00082">
    <property type="entry name" value="HisKA"/>
    <property type="match status" value="1"/>
</dbReference>
<keyword evidence="13 14" id="KW-0472">Membrane</keyword>
<evidence type="ECO:0000256" key="2">
    <source>
        <dbReference type="ARBA" id="ARBA00004651"/>
    </source>
</evidence>
<feature type="domain" description="HAMP" evidence="16">
    <location>
        <begin position="201"/>
        <end position="255"/>
    </location>
</feature>
<evidence type="ECO:0000256" key="7">
    <source>
        <dbReference type="ARBA" id="ARBA00022692"/>
    </source>
</evidence>
<dbReference type="PROSITE" id="PS50885">
    <property type="entry name" value="HAMP"/>
    <property type="match status" value="1"/>
</dbReference>
<dbReference type="SUPFAM" id="SSF47384">
    <property type="entry name" value="Homodimeric domain of signal transducing histidine kinase"/>
    <property type="match status" value="1"/>
</dbReference>
<dbReference type="CDD" id="cd00075">
    <property type="entry name" value="HATPase"/>
    <property type="match status" value="1"/>
</dbReference>
<name>A0A921MZ55_9FIRM</name>
<dbReference type="PANTHER" id="PTHR45528">
    <property type="entry name" value="SENSOR HISTIDINE KINASE CPXA"/>
    <property type="match status" value="1"/>
</dbReference>
<evidence type="ECO:0000256" key="14">
    <source>
        <dbReference type="SAM" id="Phobius"/>
    </source>
</evidence>
<keyword evidence="6" id="KW-0808">Transferase</keyword>
<keyword evidence="9 17" id="KW-0418">Kinase</keyword>
<dbReference type="InterPro" id="IPR036890">
    <property type="entry name" value="HATPase_C_sf"/>
</dbReference>
<keyword evidence="12" id="KW-0902">Two-component regulatory system</keyword>
<evidence type="ECO:0000256" key="11">
    <source>
        <dbReference type="ARBA" id="ARBA00022989"/>
    </source>
</evidence>
<dbReference type="Gene3D" id="6.10.340.10">
    <property type="match status" value="1"/>
</dbReference>
<evidence type="ECO:0000256" key="13">
    <source>
        <dbReference type="ARBA" id="ARBA00023136"/>
    </source>
</evidence>
<dbReference type="FunFam" id="1.10.287.130:FF:000001">
    <property type="entry name" value="Two-component sensor histidine kinase"/>
    <property type="match status" value="1"/>
</dbReference>
<dbReference type="Pfam" id="PF00512">
    <property type="entry name" value="HisKA"/>
    <property type="match status" value="1"/>
</dbReference>
<keyword evidence="10" id="KW-0067">ATP-binding</keyword>